<dbReference type="Pfam" id="PF16264">
    <property type="entry name" value="SatD"/>
    <property type="match status" value="1"/>
</dbReference>
<dbReference type="InterPro" id="IPR032580">
    <property type="entry name" value="SatD"/>
</dbReference>
<dbReference type="KEGG" id="arep:ID810_06795"/>
<gene>
    <name evidence="1" type="ORF">ID810_06795</name>
</gene>
<accession>A0A7T0LIS7</accession>
<dbReference type="Proteomes" id="UP000594637">
    <property type="component" value="Chromosome"/>
</dbReference>
<dbReference type="AlphaFoldDB" id="A0A7T0LIS7"/>
<sequence>MSVSYAILADIVGSRTLSDRPDAQRTFHEALRCAARDLGLLQEPYATVGDEFQALAPTLDGALLLTLRTQLLLPEGLELRFGIGQGEARTVSDDAATPIQDGPAWWRAREAIDAAHEAQQRTGFVRTRAVLDDAGATATLNAMLVLRDQAVSRLQDRPRRMLAALLGGATQVEVAAQQGVSQSAVSSVVRGSGAGLLEAQHLLEALGGAGEQERAS</sequence>
<proteinExistence type="predicted"/>
<keyword evidence="2" id="KW-1185">Reference proteome</keyword>
<protein>
    <recommendedName>
        <fullName evidence="3">SatD family (SatD)</fullName>
    </recommendedName>
</protein>
<evidence type="ECO:0008006" key="3">
    <source>
        <dbReference type="Google" id="ProtNLM"/>
    </source>
</evidence>
<name>A0A7T0LIS7_9ACTO</name>
<dbReference type="EMBL" id="CP063989">
    <property type="protein sequence ID" value="QPL04517.1"/>
    <property type="molecule type" value="Genomic_DNA"/>
</dbReference>
<organism evidence="1 2">
    <name type="scientific">Actinomyces respiraculi</name>
    <dbReference type="NCBI Taxonomy" id="2744574"/>
    <lineage>
        <taxon>Bacteria</taxon>
        <taxon>Bacillati</taxon>
        <taxon>Actinomycetota</taxon>
        <taxon>Actinomycetes</taxon>
        <taxon>Actinomycetales</taxon>
        <taxon>Actinomycetaceae</taxon>
        <taxon>Actinomyces</taxon>
    </lineage>
</organism>
<evidence type="ECO:0000313" key="2">
    <source>
        <dbReference type="Proteomes" id="UP000594637"/>
    </source>
</evidence>
<reference evidence="1 2" key="1">
    <citation type="submission" date="2020-11" db="EMBL/GenBank/DDBJ databases">
        <title>Actinomyces sp. ZJ750.</title>
        <authorList>
            <person name="Zhou J."/>
        </authorList>
    </citation>
    <scope>NUCLEOTIDE SEQUENCE [LARGE SCALE GENOMIC DNA]</scope>
    <source>
        <strain evidence="1 2">ZJ750</strain>
    </source>
</reference>
<dbReference type="RefSeq" id="WP_166854890.1">
    <property type="nucleotide sequence ID" value="NZ_CP063989.1"/>
</dbReference>
<evidence type="ECO:0000313" key="1">
    <source>
        <dbReference type="EMBL" id="QPL04517.1"/>
    </source>
</evidence>